<keyword evidence="2" id="KW-1185">Reference proteome</keyword>
<comment type="caution">
    <text evidence="1">The sequence shown here is derived from an EMBL/GenBank/DDBJ whole genome shotgun (WGS) entry which is preliminary data.</text>
</comment>
<dbReference type="AlphaFoldDB" id="A0A8H2M4X0"/>
<dbReference type="RefSeq" id="WP_131749106.1">
    <property type="nucleotide sequence ID" value="NZ_CAACYI010000001.1"/>
</dbReference>
<dbReference type="Proteomes" id="UP000377798">
    <property type="component" value="Unassembled WGS sequence"/>
</dbReference>
<organism evidence="1 2">
    <name type="scientific">Urinicoccus massiliensis</name>
    <dbReference type="NCBI Taxonomy" id="1723382"/>
    <lineage>
        <taxon>Bacteria</taxon>
        <taxon>Bacillati</taxon>
        <taxon>Bacillota</taxon>
        <taxon>Tissierellia</taxon>
        <taxon>Tissierellales</taxon>
        <taxon>Peptoniphilaceae</taxon>
        <taxon>Urinicoccus</taxon>
    </lineage>
</organism>
<protein>
    <submittedName>
        <fullName evidence="1">Uncharacterized protein</fullName>
    </submittedName>
</protein>
<evidence type="ECO:0000313" key="2">
    <source>
        <dbReference type="Proteomes" id="UP000377798"/>
    </source>
</evidence>
<sequence>MDYFCSSWIQDNDLSLWERAYQVLLKEADFYQVMFPEGEDIDPKVFPLAKDLIERPGVEISKIDFFPTGTWIYYKGPLDQEVEDLLLEALRTGPVFHIIFLKEDRKIAEENDYTDFLLFDEDLKRKMLEVFPALETYIDQ</sequence>
<name>A0A8H2M4X0_9FIRM</name>
<evidence type="ECO:0000313" key="1">
    <source>
        <dbReference type="EMBL" id="VFB16494.1"/>
    </source>
</evidence>
<reference evidence="1 2" key="1">
    <citation type="submission" date="2019-02" db="EMBL/GenBank/DDBJ databases">
        <authorList>
            <consortium name="Pathogen Informatics"/>
        </authorList>
    </citation>
    <scope>NUCLEOTIDE SEQUENCE [LARGE SCALE GENOMIC DNA]</scope>
    <source>
        <strain evidence="1 2">3012STDY7089603</strain>
    </source>
</reference>
<dbReference type="EMBL" id="CAACYI010000001">
    <property type="protein sequence ID" value="VFB16494.1"/>
    <property type="molecule type" value="Genomic_DNA"/>
</dbReference>
<gene>
    <name evidence="1" type="ORF">NCTC13150_01043</name>
</gene>
<proteinExistence type="predicted"/>
<accession>A0A8H2M4X0</accession>